<dbReference type="AlphaFoldDB" id="A0A5J9TL17"/>
<proteinExistence type="predicted"/>
<keyword evidence="4" id="KW-1185">Reference proteome</keyword>
<protein>
    <recommendedName>
        <fullName evidence="2">Transposase Tnp1/En/Spm-like domain-containing protein</fullName>
    </recommendedName>
</protein>
<gene>
    <name evidence="3" type="ORF">EJB05_45650</name>
</gene>
<dbReference type="Gramene" id="TVU12030">
    <property type="protein sequence ID" value="TVU12030"/>
    <property type="gene ID" value="EJB05_45650"/>
</dbReference>
<reference evidence="3 4" key="1">
    <citation type="journal article" date="2019" name="Sci. Rep.">
        <title>A high-quality genome of Eragrostis curvula grass provides insights into Poaceae evolution and supports new strategies to enhance forage quality.</title>
        <authorList>
            <person name="Carballo J."/>
            <person name="Santos B.A.C.M."/>
            <person name="Zappacosta D."/>
            <person name="Garbus I."/>
            <person name="Selva J.P."/>
            <person name="Gallo C.A."/>
            <person name="Diaz A."/>
            <person name="Albertini E."/>
            <person name="Caccamo M."/>
            <person name="Echenique V."/>
        </authorList>
    </citation>
    <scope>NUCLEOTIDE SEQUENCE [LARGE SCALE GENOMIC DNA]</scope>
    <source>
        <strain evidence="4">cv. Victoria</strain>
        <tissue evidence="3">Leaf</tissue>
    </source>
</reference>
<dbReference type="Pfam" id="PF03017">
    <property type="entry name" value="Transposase_23"/>
    <property type="match status" value="1"/>
</dbReference>
<accession>A0A5J9TL17</accession>
<dbReference type="EMBL" id="RWGY01000039">
    <property type="protein sequence ID" value="TVU12030.1"/>
    <property type="molecule type" value="Genomic_DNA"/>
</dbReference>
<organism evidence="3 4">
    <name type="scientific">Eragrostis curvula</name>
    <name type="common">weeping love grass</name>
    <dbReference type="NCBI Taxonomy" id="38414"/>
    <lineage>
        <taxon>Eukaryota</taxon>
        <taxon>Viridiplantae</taxon>
        <taxon>Streptophyta</taxon>
        <taxon>Embryophyta</taxon>
        <taxon>Tracheophyta</taxon>
        <taxon>Spermatophyta</taxon>
        <taxon>Magnoliopsida</taxon>
        <taxon>Liliopsida</taxon>
        <taxon>Poales</taxon>
        <taxon>Poaceae</taxon>
        <taxon>PACMAD clade</taxon>
        <taxon>Chloridoideae</taxon>
        <taxon>Eragrostideae</taxon>
        <taxon>Eragrostidinae</taxon>
        <taxon>Eragrostis</taxon>
    </lineage>
</organism>
<comment type="caution">
    <text evidence="3">The sequence shown here is derived from an EMBL/GenBank/DDBJ whole genome shotgun (WGS) entry which is preliminary data.</text>
</comment>
<evidence type="ECO:0000259" key="2">
    <source>
        <dbReference type="Pfam" id="PF03017"/>
    </source>
</evidence>
<feature type="compositionally biased region" description="Polar residues" evidence="1">
    <location>
        <begin position="40"/>
        <end position="50"/>
    </location>
</feature>
<name>A0A5J9TL17_9POAL</name>
<evidence type="ECO:0000313" key="3">
    <source>
        <dbReference type="EMBL" id="TVU12030.1"/>
    </source>
</evidence>
<feature type="compositionally biased region" description="Basic and acidic residues" evidence="1">
    <location>
        <begin position="52"/>
        <end position="66"/>
    </location>
</feature>
<dbReference type="Proteomes" id="UP000324897">
    <property type="component" value="Chromosome 3"/>
</dbReference>
<feature type="region of interest" description="Disordered" evidence="1">
    <location>
        <begin position="1"/>
        <end position="66"/>
    </location>
</feature>
<evidence type="ECO:0000313" key="4">
    <source>
        <dbReference type="Proteomes" id="UP000324897"/>
    </source>
</evidence>
<evidence type="ECO:0000256" key="1">
    <source>
        <dbReference type="SAM" id="MobiDB-lite"/>
    </source>
</evidence>
<dbReference type="InterPro" id="IPR004264">
    <property type="entry name" value="Transposase_23"/>
</dbReference>
<feature type="domain" description="Transposase Tnp1/En/Spm-like" evidence="2">
    <location>
        <begin position="70"/>
        <end position="96"/>
    </location>
</feature>
<sequence>MGEEDEPEEDYDAGDDLNDEGYQNLPGQVHDTAPSRRASHITTTPTSNDGACSEHDGAPSENDDRVGKEAILYAMISRSDQPVAKGTIISTKLTTISILEASFVKLS</sequence>
<feature type="compositionally biased region" description="Acidic residues" evidence="1">
    <location>
        <begin position="1"/>
        <end position="19"/>
    </location>
</feature>